<sequence>MFNMKNNRQTPHIEVSACFVSKSSVQVFNIAFCSTDLICRR</sequence>
<accession>E9S962</accession>
<dbReference type="AlphaFoldDB" id="E9S962"/>
<organism evidence="1 2">
    <name type="scientific">Ruminococcus albus 8</name>
    <dbReference type="NCBI Taxonomy" id="246199"/>
    <lineage>
        <taxon>Bacteria</taxon>
        <taxon>Bacillati</taxon>
        <taxon>Bacillota</taxon>
        <taxon>Clostridia</taxon>
        <taxon>Eubacteriales</taxon>
        <taxon>Oscillospiraceae</taxon>
        <taxon>Ruminococcus</taxon>
    </lineage>
</organism>
<protein>
    <submittedName>
        <fullName evidence="1">Uncharacterized protein</fullName>
    </submittedName>
</protein>
<evidence type="ECO:0000313" key="2">
    <source>
        <dbReference type="Proteomes" id="UP000004259"/>
    </source>
</evidence>
<dbReference type="EMBL" id="ADKM02000034">
    <property type="protein sequence ID" value="EGC04172.1"/>
    <property type="molecule type" value="Genomic_DNA"/>
</dbReference>
<keyword evidence="2" id="KW-1185">Reference proteome</keyword>
<dbReference type="Proteomes" id="UP000004259">
    <property type="component" value="Unassembled WGS sequence"/>
</dbReference>
<reference evidence="1 2" key="1">
    <citation type="submission" date="2011-02" db="EMBL/GenBank/DDBJ databases">
        <authorList>
            <person name="Nelson K.E."/>
            <person name="Sutton G."/>
            <person name="Torralba M."/>
            <person name="Durkin S."/>
            <person name="Harkins D."/>
            <person name="Montgomery R."/>
            <person name="Ziemer C."/>
            <person name="Klaassens E."/>
            <person name="Ocuiv P."/>
            <person name="Morrison M."/>
        </authorList>
    </citation>
    <scope>NUCLEOTIDE SEQUENCE [LARGE SCALE GENOMIC DNA]</scope>
    <source>
        <strain evidence="1 2">8</strain>
    </source>
</reference>
<evidence type="ECO:0000313" key="1">
    <source>
        <dbReference type="EMBL" id="EGC04172.1"/>
    </source>
</evidence>
<gene>
    <name evidence="1" type="ORF">CUS_4609</name>
</gene>
<proteinExistence type="predicted"/>
<comment type="caution">
    <text evidence="1">The sequence shown here is derived from an EMBL/GenBank/DDBJ whole genome shotgun (WGS) entry which is preliminary data.</text>
</comment>
<name>E9S962_RUMAL</name>